<accession>A0A8X7C3W1</accession>
<reference evidence="2" key="1">
    <citation type="submission" date="2020-08" db="EMBL/GenBank/DDBJ databases">
        <title>Multicomponent nature underlies the extraordinary mechanical properties of spider dragline silk.</title>
        <authorList>
            <person name="Kono N."/>
            <person name="Nakamura H."/>
            <person name="Mori M."/>
            <person name="Yoshida Y."/>
            <person name="Ohtoshi R."/>
            <person name="Malay A.D."/>
            <person name="Moran D.A.P."/>
            <person name="Tomita M."/>
            <person name="Numata K."/>
            <person name="Arakawa K."/>
        </authorList>
    </citation>
    <scope>NUCLEOTIDE SEQUENCE</scope>
</reference>
<dbReference type="AlphaFoldDB" id="A0A8X7C3W1"/>
<keyword evidence="3" id="KW-1185">Reference proteome</keyword>
<gene>
    <name evidence="2" type="primary">AVEN_250760_1</name>
    <name evidence="2" type="ORF">TNIN_174661</name>
    <name evidence="1" type="ORF">TNIN_72641</name>
</gene>
<name>A0A8X7C3W1_9ARAC</name>
<organism evidence="2 3">
    <name type="scientific">Trichonephila inaurata madagascariensis</name>
    <dbReference type="NCBI Taxonomy" id="2747483"/>
    <lineage>
        <taxon>Eukaryota</taxon>
        <taxon>Metazoa</taxon>
        <taxon>Ecdysozoa</taxon>
        <taxon>Arthropoda</taxon>
        <taxon>Chelicerata</taxon>
        <taxon>Arachnida</taxon>
        <taxon>Araneae</taxon>
        <taxon>Araneomorphae</taxon>
        <taxon>Entelegynae</taxon>
        <taxon>Araneoidea</taxon>
        <taxon>Nephilidae</taxon>
        <taxon>Trichonephila</taxon>
        <taxon>Trichonephila inaurata</taxon>
    </lineage>
</organism>
<dbReference type="EMBL" id="BMAV01008232">
    <property type="protein sequence ID" value="GFY51649.1"/>
    <property type="molecule type" value="Genomic_DNA"/>
</dbReference>
<comment type="caution">
    <text evidence="2">The sequence shown here is derived from an EMBL/GenBank/DDBJ whole genome shotgun (WGS) entry which is preliminary data.</text>
</comment>
<evidence type="ECO:0000313" key="2">
    <source>
        <dbReference type="EMBL" id="GFY51649.1"/>
    </source>
</evidence>
<protein>
    <submittedName>
        <fullName evidence="2">Uncharacterized protein</fullName>
    </submittedName>
</protein>
<sequence length="154" mass="17449">MAPASSHFITAGKYTRFDGWCFIHNSGLNMVPFKANKRGILPAARACRKCGKWDETLPHVIYHCPSLFAAWQTRHNVVFARIRAAVTFKCTILSEKQNVGPNGLRQDLVTHINNKIYITDVTIPFENTRQAFNQAREKGVQNLDLLHHFSTLGL</sequence>
<proteinExistence type="predicted"/>
<dbReference type="Proteomes" id="UP000886998">
    <property type="component" value="Unassembled WGS sequence"/>
</dbReference>
<evidence type="ECO:0000313" key="3">
    <source>
        <dbReference type="Proteomes" id="UP000886998"/>
    </source>
</evidence>
<dbReference type="OrthoDB" id="6434464at2759"/>
<evidence type="ECO:0000313" key="1">
    <source>
        <dbReference type="EMBL" id="GFY43606.1"/>
    </source>
</evidence>
<dbReference type="EMBL" id="BMAV01003778">
    <property type="protein sequence ID" value="GFY43606.1"/>
    <property type="molecule type" value="Genomic_DNA"/>
</dbReference>